<feature type="domain" description="Reverse transcriptase Ty1/copia-type" evidence="2">
    <location>
        <begin position="125"/>
        <end position="221"/>
    </location>
</feature>
<accession>A0AAD8SIY9</accession>
<evidence type="ECO:0000256" key="1">
    <source>
        <dbReference type="SAM" id="MobiDB-lite"/>
    </source>
</evidence>
<protein>
    <recommendedName>
        <fullName evidence="2">Reverse transcriptase Ty1/copia-type domain-containing protein</fullName>
    </recommendedName>
</protein>
<dbReference type="Proteomes" id="UP001231189">
    <property type="component" value="Unassembled WGS sequence"/>
</dbReference>
<proteinExistence type="predicted"/>
<sequence length="221" mass="24156">MPRRSHSPVASTRFLTPPSSPGPAERPRRSLLPVLRQPEMATFPPPDYASSMQDLDTAAGSPALSAVGADPGVDPAAGLSPPGSSVQPYAAPPPTTGEPKNISEALTDTKCKSAMQEEYNALLANNTWHLIPPSFKRNVIGCKWVYRIKKNVDGTIDRYKSRLVAKGFKQRYDIDYEDTFSPVVKIATVRIVLSISVSRGWSLRQLDVKNAFLHGVLEEEV</sequence>
<feature type="region of interest" description="Disordered" evidence="1">
    <location>
        <begin position="1"/>
        <end position="102"/>
    </location>
</feature>
<keyword evidence="4" id="KW-1185">Reference proteome</keyword>
<comment type="caution">
    <text evidence="3">The sequence shown here is derived from an EMBL/GenBank/DDBJ whole genome shotgun (WGS) entry which is preliminary data.</text>
</comment>
<dbReference type="AlphaFoldDB" id="A0AAD8SIY9"/>
<evidence type="ECO:0000259" key="2">
    <source>
        <dbReference type="Pfam" id="PF07727"/>
    </source>
</evidence>
<gene>
    <name evidence="3" type="ORF">QYE76_070299</name>
</gene>
<dbReference type="InterPro" id="IPR043502">
    <property type="entry name" value="DNA/RNA_pol_sf"/>
</dbReference>
<reference evidence="3" key="1">
    <citation type="submission" date="2023-07" db="EMBL/GenBank/DDBJ databases">
        <title>A chromosome-level genome assembly of Lolium multiflorum.</title>
        <authorList>
            <person name="Chen Y."/>
            <person name="Copetti D."/>
            <person name="Kolliker R."/>
            <person name="Studer B."/>
        </authorList>
    </citation>
    <scope>NUCLEOTIDE SEQUENCE</scope>
    <source>
        <strain evidence="3">02402/16</strain>
        <tissue evidence="3">Leaf</tissue>
    </source>
</reference>
<dbReference type="SUPFAM" id="SSF56672">
    <property type="entry name" value="DNA/RNA polymerases"/>
    <property type="match status" value="1"/>
</dbReference>
<evidence type="ECO:0000313" key="4">
    <source>
        <dbReference type="Proteomes" id="UP001231189"/>
    </source>
</evidence>
<organism evidence="3 4">
    <name type="scientific">Lolium multiflorum</name>
    <name type="common">Italian ryegrass</name>
    <name type="synonym">Lolium perenne subsp. multiflorum</name>
    <dbReference type="NCBI Taxonomy" id="4521"/>
    <lineage>
        <taxon>Eukaryota</taxon>
        <taxon>Viridiplantae</taxon>
        <taxon>Streptophyta</taxon>
        <taxon>Embryophyta</taxon>
        <taxon>Tracheophyta</taxon>
        <taxon>Spermatophyta</taxon>
        <taxon>Magnoliopsida</taxon>
        <taxon>Liliopsida</taxon>
        <taxon>Poales</taxon>
        <taxon>Poaceae</taxon>
        <taxon>BOP clade</taxon>
        <taxon>Pooideae</taxon>
        <taxon>Poodae</taxon>
        <taxon>Poeae</taxon>
        <taxon>Poeae Chloroplast Group 2 (Poeae type)</taxon>
        <taxon>Loliodinae</taxon>
        <taxon>Loliinae</taxon>
        <taxon>Lolium</taxon>
    </lineage>
</organism>
<dbReference type="Pfam" id="PF07727">
    <property type="entry name" value="RVT_2"/>
    <property type="match status" value="1"/>
</dbReference>
<dbReference type="EMBL" id="JAUUTY010000004">
    <property type="protein sequence ID" value="KAK1652494.1"/>
    <property type="molecule type" value="Genomic_DNA"/>
</dbReference>
<name>A0AAD8SIY9_LOLMU</name>
<dbReference type="InterPro" id="IPR013103">
    <property type="entry name" value="RVT_2"/>
</dbReference>
<evidence type="ECO:0000313" key="3">
    <source>
        <dbReference type="EMBL" id="KAK1652494.1"/>
    </source>
</evidence>